<dbReference type="RefSeq" id="WP_399148884.1">
    <property type="nucleotide sequence ID" value="NZ_CP147982.1"/>
</dbReference>
<accession>A0ABZ2QWJ3</accession>
<proteinExistence type="predicted"/>
<organism evidence="1 2">
    <name type="scientific">Streptomyces sirii</name>
    <dbReference type="NCBI Taxonomy" id="3127701"/>
    <lineage>
        <taxon>Bacteria</taxon>
        <taxon>Bacillati</taxon>
        <taxon>Actinomycetota</taxon>
        <taxon>Actinomycetes</taxon>
        <taxon>Kitasatosporales</taxon>
        <taxon>Streptomycetaceae</taxon>
        <taxon>Streptomyces</taxon>
    </lineage>
</organism>
<evidence type="ECO:0008006" key="3">
    <source>
        <dbReference type="Google" id="ProtNLM"/>
    </source>
</evidence>
<dbReference type="Proteomes" id="UP001626628">
    <property type="component" value="Chromosome"/>
</dbReference>
<name>A0ABZ2QWJ3_9ACTN</name>
<gene>
    <name evidence="1" type="ORF">WAB15_32715</name>
</gene>
<dbReference type="EMBL" id="CP147982">
    <property type="protein sequence ID" value="WXK80393.1"/>
    <property type="molecule type" value="Genomic_DNA"/>
</dbReference>
<dbReference type="Gene3D" id="3.40.50.300">
    <property type="entry name" value="P-loop containing nucleotide triphosphate hydrolases"/>
    <property type="match status" value="1"/>
</dbReference>
<evidence type="ECO:0000313" key="1">
    <source>
        <dbReference type="EMBL" id="WXK80393.1"/>
    </source>
</evidence>
<evidence type="ECO:0000313" key="2">
    <source>
        <dbReference type="Proteomes" id="UP001626628"/>
    </source>
</evidence>
<protein>
    <recommendedName>
        <fullName evidence="3">Thymidylate kinase</fullName>
    </recommendedName>
</protein>
<dbReference type="SUPFAM" id="SSF52540">
    <property type="entry name" value="P-loop containing nucleoside triphosphate hydrolases"/>
    <property type="match status" value="1"/>
</dbReference>
<reference evidence="1 2" key="1">
    <citation type="submission" date="2024-03" db="EMBL/GenBank/DDBJ databases">
        <title>The complete genome of Streptomyces sirii sp.nov.</title>
        <authorList>
            <person name="Zakalyukina Y.V."/>
            <person name="Belik A.R."/>
            <person name="Biryukov M.V."/>
            <person name="Baturina O.A."/>
            <person name="Kabilov M.R."/>
        </authorList>
    </citation>
    <scope>NUCLEOTIDE SEQUENCE [LARGE SCALE GENOMIC DNA]</scope>
    <source>
        <strain evidence="1 2">BP-8</strain>
    </source>
</reference>
<keyword evidence="2" id="KW-1185">Reference proteome</keyword>
<sequence>MTDRQFFVLLGPDGAGKSSVLAEVAKRQPAWRTLSTDKELTAERYALITQLRRNVVEDVLPELGGAYSADFLASLMQTAVVHLRDQMAAQDPGTPLLMDSYYYKILAKCRLAGVRAGPLFSWWRSFPQPRGVLYLDVAPESAWRRSANGARLNPLEYFGKRPEWGGFESYQKQLRKLMLEEVRQLPVEMLDEQDSVAGTAQQVLEVLSR</sequence>
<dbReference type="InterPro" id="IPR027417">
    <property type="entry name" value="P-loop_NTPase"/>
</dbReference>